<feature type="chain" id="PRO_5027101536" evidence="1">
    <location>
        <begin position="18"/>
        <end position="223"/>
    </location>
</feature>
<dbReference type="EMBL" id="WNKX01000001">
    <property type="protein sequence ID" value="MTW09040.1"/>
    <property type="molecule type" value="Genomic_DNA"/>
</dbReference>
<dbReference type="Gene3D" id="3.40.190.10">
    <property type="entry name" value="Periplasmic binding protein-like II"/>
    <property type="match status" value="2"/>
</dbReference>
<dbReference type="OrthoDB" id="368476at2"/>
<organism evidence="2 3">
    <name type="scientific">Massilia eburnea</name>
    <dbReference type="NCBI Taxonomy" id="1776165"/>
    <lineage>
        <taxon>Bacteria</taxon>
        <taxon>Pseudomonadati</taxon>
        <taxon>Pseudomonadota</taxon>
        <taxon>Betaproteobacteria</taxon>
        <taxon>Burkholderiales</taxon>
        <taxon>Oxalobacteraceae</taxon>
        <taxon>Telluria group</taxon>
        <taxon>Massilia</taxon>
    </lineage>
</organism>
<evidence type="ECO:0000313" key="2">
    <source>
        <dbReference type="EMBL" id="MTW09040.1"/>
    </source>
</evidence>
<dbReference type="Proteomes" id="UP000472320">
    <property type="component" value="Unassembled WGS sequence"/>
</dbReference>
<dbReference type="RefSeq" id="WP_155452030.1">
    <property type="nucleotide sequence ID" value="NZ_WNKX01000001.1"/>
</dbReference>
<proteinExistence type="predicted"/>
<accession>A0A6L6Q9Y7</accession>
<keyword evidence="3" id="KW-1185">Reference proteome</keyword>
<comment type="caution">
    <text evidence="2">The sequence shown here is derived from an EMBL/GenBank/DDBJ whole genome shotgun (WGS) entry which is preliminary data.</text>
</comment>
<keyword evidence="1" id="KW-0732">Signal</keyword>
<dbReference type="SUPFAM" id="SSF53850">
    <property type="entry name" value="Periplasmic binding protein-like II"/>
    <property type="match status" value="1"/>
</dbReference>
<name>A0A6L6Q9Y7_9BURK</name>
<feature type="signal peptide" evidence="1">
    <location>
        <begin position="1"/>
        <end position="17"/>
    </location>
</feature>
<evidence type="ECO:0000256" key="1">
    <source>
        <dbReference type="SAM" id="SignalP"/>
    </source>
</evidence>
<gene>
    <name evidence="2" type="ORF">GM658_00365</name>
</gene>
<sequence length="223" mass="24890">MKAAFSLLLLLSLPLRAEELQLSVIASNPTHEEIWRVVQAAARRAGIPVAARSVPAERALALANSGATDGDVGRIAGLERQYPHLVRVPEPVYRYAAYAFAYNKLEVTAGWESLQGHGICIRRGIKLFELRTESMQRQMLDDERSILRMLRNGGCDLALLEPNSQVVKAAMAARPRLYKLLPPLEVTPLYLYLHRSHAALAPRFAEALKQMRQDGTLQKILDE</sequence>
<evidence type="ECO:0000313" key="3">
    <source>
        <dbReference type="Proteomes" id="UP000472320"/>
    </source>
</evidence>
<reference evidence="2 3" key="1">
    <citation type="submission" date="2019-11" db="EMBL/GenBank/DDBJ databases">
        <title>Type strains purchased from KCTC, JCM and DSMZ.</title>
        <authorList>
            <person name="Lu H."/>
        </authorList>
    </citation>
    <scope>NUCLEOTIDE SEQUENCE [LARGE SCALE GENOMIC DNA]</scope>
    <source>
        <strain evidence="2 3">JCM 31587</strain>
    </source>
</reference>
<dbReference type="AlphaFoldDB" id="A0A6L6Q9Y7"/>
<protein>
    <submittedName>
        <fullName evidence="2">Transporter substrate-binding domain-containing protein</fullName>
    </submittedName>
</protein>